<accession>A0A381YVF0</accession>
<keyword evidence="1" id="KW-0472">Membrane</keyword>
<gene>
    <name evidence="2" type="ORF">METZ01_LOCUS133301</name>
</gene>
<protein>
    <submittedName>
        <fullName evidence="2">Uncharacterized protein</fullName>
    </submittedName>
</protein>
<feature type="transmembrane region" description="Helical" evidence="1">
    <location>
        <begin position="12"/>
        <end position="31"/>
    </location>
</feature>
<sequence>MDKKLKENIIAGIKIAAMLFFLIIFIGTLVWPGGVDTLANLFQ</sequence>
<organism evidence="2">
    <name type="scientific">marine metagenome</name>
    <dbReference type="NCBI Taxonomy" id="408172"/>
    <lineage>
        <taxon>unclassified sequences</taxon>
        <taxon>metagenomes</taxon>
        <taxon>ecological metagenomes</taxon>
    </lineage>
</organism>
<dbReference type="AlphaFoldDB" id="A0A381YVF0"/>
<reference evidence="2" key="1">
    <citation type="submission" date="2018-05" db="EMBL/GenBank/DDBJ databases">
        <authorList>
            <person name="Lanie J.A."/>
            <person name="Ng W.-L."/>
            <person name="Kazmierczak K.M."/>
            <person name="Andrzejewski T.M."/>
            <person name="Davidsen T.M."/>
            <person name="Wayne K.J."/>
            <person name="Tettelin H."/>
            <person name="Glass J.I."/>
            <person name="Rusch D."/>
            <person name="Podicherti R."/>
            <person name="Tsui H.-C.T."/>
            <person name="Winkler M.E."/>
        </authorList>
    </citation>
    <scope>NUCLEOTIDE SEQUENCE</scope>
</reference>
<evidence type="ECO:0000313" key="2">
    <source>
        <dbReference type="EMBL" id="SVA80447.1"/>
    </source>
</evidence>
<keyword evidence="1" id="KW-1133">Transmembrane helix</keyword>
<proteinExistence type="predicted"/>
<name>A0A381YVF0_9ZZZZ</name>
<dbReference type="EMBL" id="UINC01019044">
    <property type="protein sequence ID" value="SVA80447.1"/>
    <property type="molecule type" value="Genomic_DNA"/>
</dbReference>
<evidence type="ECO:0000256" key="1">
    <source>
        <dbReference type="SAM" id="Phobius"/>
    </source>
</evidence>
<keyword evidence="1" id="KW-0812">Transmembrane</keyword>